<sequence length="56" mass="5791">MLKDEFTHLTDEEAVPYKDAGLVSGGSATSETVAPKNDAPQTGEAETGAVKKKAAK</sequence>
<protein>
    <submittedName>
        <fullName evidence="2">Uncharacterized protein</fullName>
    </submittedName>
</protein>
<dbReference type="EMBL" id="QNRH01000013">
    <property type="protein sequence ID" value="RBO90509.1"/>
    <property type="molecule type" value="Genomic_DNA"/>
</dbReference>
<feature type="compositionally biased region" description="Basic and acidic residues" evidence="1">
    <location>
        <begin position="1"/>
        <end position="11"/>
    </location>
</feature>
<proteinExistence type="predicted"/>
<dbReference type="AlphaFoldDB" id="A0A366DLZ1"/>
<accession>A0A366DLZ1</accession>
<name>A0A366DLZ1_9HYPH</name>
<organism evidence="2 3">
    <name type="scientific">Pseudochrobactrum asaccharolyticum</name>
    <dbReference type="NCBI Taxonomy" id="354351"/>
    <lineage>
        <taxon>Bacteria</taxon>
        <taxon>Pseudomonadati</taxon>
        <taxon>Pseudomonadota</taxon>
        <taxon>Alphaproteobacteria</taxon>
        <taxon>Hyphomicrobiales</taxon>
        <taxon>Brucellaceae</taxon>
        <taxon>Pseudochrobactrum</taxon>
    </lineage>
</organism>
<feature type="region of interest" description="Disordered" evidence="1">
    <location>
        <begin position="1"/>
        <end position="56"/>
    </location>
</feature>
<evidence type="ECO:0000256" key="1">
    <source>
        <dbReference type="SAM" id="MobiDB-lite"/>
    </source>
</evidence>
<dbReference type="RefSeq" id="WP_210207353.1">
    <property type="nucleotide sequence ID" value="NZ_JBHEEG010000005.1"/>
</dbReference>
<reference evidence="2 3" key="1">
    <citation type="submission" date="2018-06" db="EMBL/GenBank/DDBJ databases">
        <title>Genomic Encyclopedia of Type Strains, Phase IV (KMG-IV): sequencing the most valuable type-strain genomes for metagenomic binning, comparative biology and taxonomic classification.</title>
        <authorList>
            <person name="Goeker M."/>
        </authorList>
    </citation>
    <scope>NUCLEOTIDE SEQUENCE [LARGE SCALE GENOMIC DNA]</scope>
    <source>
        <strain evidence="2 3">DSM 25619</strain>
    </source>
</reference>
<evidence type="ECO:0000313" key="2">
    <source>
        <dbReference type="EMBL" id="RBO90509.1"/>
    </source>
</evidence>
<dbReference type="Proteomes" id="UP000252893">
    <property type="component" value="Unassembled WGS sequence"/>
</dbReference>
<keyword evidence="3" id="KW-1185">Reference proteome</keyword>
<comment type="caution">
    <text evidence="2">The sequence shown here is derived from an EMBL/GenBank/DDBJ whole genome shotgun (WGS) entry which is preliminary data.</text>
</comment>
<gene>
    <name evidence="2" type="ORF">DFR47_11370</name>
</gene>
<evidence type="ECO:0000313" key="3">
    <source>
        <dbReference type="Proteomes" id="UP000252893"/>
    </source>
</evidence>